<evidence type="ECO:0008006" key="4">
    <source>
        <dbReference type="Google" id="ProtNLM"/>
    </source>
</evidence>
<dbReference type="InParanoid" id="A0A0D0BPC7"/>
<reference evidence="3" key="2">
    <citation type="submission" date="2015-01" db="EMBL/GenBank/DDBJ databases">
        <title>Evolutionary Origins and Diversification of the Mycorrhizal Mutualists.</title>
        <authorList>
            <consortium name="DOE Joint Genome Institute"/>
            <consortium name="Mycorrhizal Genomics Consortium"/>
            <person name="Kohler A."/>
            <person name="Kuo A."/>
            <person name="Nagy L.G."/>
            <person name="Floudas D."/>
            <person name="Copeland A."/>
            <person name="Barry K.W."/>
            <person name="Cichocki N."/>
            <person name="Veneault-Fourrey C."/>
            <person name="LaButti K."/>
            <person name="Lindquist E.A."/>
            <person name="Lipzen A."/>
            <person name="Lundell T."/>
            <person name="Morin E."/>
            <person name="Murat C."/>
            <person name="Riley R."/>
            <person name="Ohm R."/>
            <person name="Sun H."/>
            <person name="Tunlid A."/>
            <person name="Henrissat B."/>
            <person name="Grigoriev I.V."/>
            <person name="Hibbett D.S."/>
            <person name="Martin F."/>
        </authorList>
    </citation>
    <scope>NUCLEOTIDE SEQUENCE [LARGE SCALE GENOMIC DNA]</scope>
    <source>
        <strain evidence="3">UH-Slu-Lm8-n1</strain>
    </source>
</reference>
<feature type="signal peptide" evidence="1">
    <location>
        <begin position="1"/>
        <end position="29"/>
    </location>
</feature>
<dbReference type="HOGENOM" id="CLU_2484809_0_0_1"/>
<feature type="chain" id="PRO_5002208217" description="Secreted protein" evidence="1">
    <location>
        <begin position="30"/>
        <end position="87"/>
    </location>
</feature>
<evidence type="ECO:0000313" key="2">
    <source>
        <dbReference type="EMBL" id="KIK47592.1"/>
    </source>
</evidence>
<name>A0A0D0BPC7_9AGAM</name>
<keyword evidence="3" id="KW-1185">Reference proteome</keyword>
<dbReference type="Proteomes" id="UP000054485">
    <property type="component" value="Unassembled WGS sequence"/>
</dbReference>
<proteinExistence type="predicted"/>
<evidence type="ECO:0000256" key="1">
    <source>
        <dbReference type="SAM" id="SignalP"/>
    </source>
</evidence>
<reference evidence="2 3" key="1">
    <citation type="submission" date="2014-04" db="EMBL/GenBank/DDBJ databases">
        <authorList>
            <consortium name="DOE Joint Genome Institute"/>
            <person name="Kuo A."/>
            <person name="Ruytinx J."/>
            <person name="Rineau F."/>
            <person name="Colpaert J."/>
            <person name="Kohler A."/>
            <person name="Nagy L.G."/>
            <person name="Floudas D."/>
            <person name="Copeland A."/>
            <person name="Barry K.W."/>
            <person name="Cichocki N."/>
            <person name="Veneault-Fourrey C."/>
            <person name="LaButti K."/>
            <person name="Lindquist E.A."/>
            <person name="Lipzen A."/>
            <person name="Lundell T."/>
            <person name="Morin E."/>
            <person name="Murat C."/>
            <person name="Sun H."/>
            <person name="Tunlid A."/>
            <person name="Henrissat B."/>
            <person name="Grigoriev I.V."/>
            <person name="Hibbett D.S."/>
            <person name="Martin F."/>
            <person name="Nordberg H.P."/>
            <person name="Cantor M.N."/>
            <person name="Hua S.X."/>
        </authorList>
    </citation>
    <scope>NUCLEOTIDE SEQUENCE [LARGE SCALE GENOMIC DNA]</scope>
    <source>
        <strain evidence="2 3">UH-Slu-Lm8-n1</strain>
    </source>
</reference>
<protein>
    <recommendedName>
        <fullName evidence="4">Secreted protein</fullName>
    </recommendedName>
</protein>
<sequence length="87" mass="9066">MPLTNSCVLSRCNVKLLLSILVIGGSCKSNPVLLVAGVIPCRPHTVHGQCNTAAVLAGTIHCEIGRRLIPEPSAGQGISPVTPMARR</sequence>
<dbReference type="AlphaFoldDB" id="A0A0D0BPC7"/>
<dbReference type="EMBL" id="KN835145">
    <property type="protein sequence ID" value="KIK47592.1"/>
    <property type="molecule type" value="Genomic_DNA"/>
</dbReference>
<evidence type="ECO:0000313" key="3">
    <source>
        <dbReference type="Proteomes" id="UP000054485"/>
    </source>
</evidence>
<gene>
    <name evidence="2" type="ORF">CY34DRAFT_209263</name>
</gene>
<accession>A0A0D0BPC7</accession>
<organism evidence="2 3">
    <name type="scientific">Suillus luteus UH-Slu-Lm8-n1</name>
    <dbReference type="NCBI Taxonomy" id="930992"/>
    <lineage>
        <taxon>Eukaryota</taxon>
        <taxon>Fungi</taxon>
        <taxon>Dikarya</taxon>
        <taxon>Basidiomycota</taxon>
        <taxon>Agaricomycotina</taxon>
        <taxon>Agaricomycetes</taxon>
        <taxon>Agaricomycetidae</taxon>
        <taxon>Boletales</taxon>
        <taxon>Suillineae</taxon>
        <taxon>Suillaceae</taxon>
        <taxon>Suillus</taxon>
    </lineage>
</organism>
<keyword evidence="1" id="KW-0732">Signal</keyword>